<keyword evidence="2" id="KW-0812">Transmembrane</keyword>
<name>A0AAV4IZD5_9GAST</name>
<dbReference type="EMBL" id="BMAT01009888">
    <property type="protein sequence ID" value="GFS15888.1"/>
    <property type="molecule type" value="Genomic_DNA"/>
</dbReference>
<evidence type="ECO:0000256" key="2">
    <source>
        <dbReference type="SAM" id="Phobius"/>
    </source>
</evidence>
<keyword evidence="4" id="KW-1185">Reference proteome</keyword>
<evidence type="ECO:0000313" key="4">
    <source>
        <dbReference type="Proteomes" id="UP000762676"/>
    </source>
</evidence>
<comment type="caution">
    <text evidence="3">The sequence shown here is derived from an EMBL/GenBank/DDBJ whole genome shotgun (WGS) entry which is preliminary data.</text>
</comment>
<dbReference type="Proteomes" id="UP000762676">
    <property type="component" value="Unassembled WGS sequence"/>
</dbReference>
<reference evidence="3 4" key="1">
    <citation type="journal article" date="2021" name="Elife">
        <title>Chloroplast acquisition without the gene transfer in kleptoplastic sea slugs, Plakobranchus ocellatus.</title>
        <authorList>
            <person name="Maeda T."/>
            <person name="Takahashi S."/>
            <person name="Yoshida T."/>
            <person name="Shimamura S."/>
            <person name="Takaki Y."/>
            <person name="Nagai Y."/>
            <person name="Toyoda A."/>
            <person name="Suzuki Y."/>
            <person name="Arimoto A."/>
            <person name="Ishii H."/>
            <person name="Satoh N."/>
            <person name="Nishiyama T."/>
            <person name="Hasebe M."/>
            <person name="Maruyama T."/>
            <person name="Minagawa J."/>
            <person name="Obokata J."/>
            <person name="Shigenobu S."/>
        </authorList>
    </citation>
    <scope>NUCLEOTIDE SEQUENCE [LARGE SCALE GENOMIC DNA]</scope>
</reference>
<evidence type="ECO:0000313" key="3">
    <source>
        <dbReference type="EMBL" id="GFS15888.1"/>
    </source>
</evidence>
<keyword evidence="2" id="KW-0472">Membrane</keyword>
<feature type="region of interest" description="Disordered" evidence="1">
    <location>
        <begin position="1"/>
        <end position="29"/>
    </location>
</feature>
<evidence type="ECO:0000256" key="1">
    <source>
        <dbReference type="SAM" id="MobiDB-lite"/>
    </source>
</evidence>
<organism evidence="3 4">
    <name type="scientific">Elysia marginata</name>
    <dbReference type="NCBI Taxonomy" id="1093978"/>
    <lineage>
        <taxon>Eukaryota</taxon>
        <taxon>Metazoa</taxon>
        <taxon>Spiralia</taxon>
        <taxon>Lophotrochozoa</taxon>
        <taxon>Mollusca</taxon>
        <taxon>Gastropoda</taxon>
        <taxon>Heterobranchia</taxon>
        <taxon>Euthyneura</taxon>
        <taxon>Panpulmonata</taxon>
        <taxon>Sacoglossa</taxon>
        <taxon>Placobranchoidea</taxon>
        <taxon>Plakobranchidae</taxon>
        <taxon>Elysia</taxon>
    </lineage>
</organism>
<protein>
    <submittedName>
        <fullName evidence="3">Uncharacterized protein</fullName>
    </submittedName>
</protein>
<dbReference type="AlphaFoldDB" id="A0AAV4IZD5"/>
<feature type="transmembrane region" description="Helical" evidence="2">
    <location>
        <begin position="61"/>
        <end position="87"/>
    </location>
</feature>
<sequence>MKIKDSGKKHSQSSSEKGRTIKQAGPDRRAHYRYRHLTGPGQWNPRHVLKHRPPDFIRDRVVVVVLILLVVVVVVVLLVVVVLSLYYH</sequence>
<accession>A0AAV4IZD5</accession>
<proteinExistence type="predicted"/>
<gene>
    <name evidence="3" type="ORF">ElyMa_004944900</name>
</gene>
<keyword evidence="2" id="KW-1133">Transmembrane helix</keyword>